<gene>
    <name evidence="1" type="ORF">DERYTH_LOCUS10317</name>
</gene>
<keyword evidence="2" id="KW-1185">Reference proteome</keyword>
<comment type="caution">
    <text evidence="1">The sequence shown here is derived from an EMBL/GenBank/DDBJ whole genome shotgun (WGS) entry which is preliminary data.</text>
</comment>
<accession>A0A9N9DUP6</accession>
<proteinExistence type="predicted"/>
<organism evidence="1 2">
    <name type="scientific">Dentiscutata erythropus</name>
    <dbReference type="NCBI Taxonomy" id="1348616"/>
    <lineage>
        <taxon>Eukaryota</taxon>
        <taxon>Fungi</taxon>
        <taxon>Fungi incertae sedis</taxon>
        <taxon>Mucoromycota</taxon>
        <taxon>Glomeromycotina</taxon>
        <taxon>Glomeromycetes</taxon>
        <taxon>Diversisporales</taxon>
        <taxon>Gigasporaceae</taxon>
        <taxon>Dentiscutata</taxon>
    </lineage>
</organism>
<protein>
    <submittedName>
        <fullName evidence="1">10046_t:CDS:1</fullName>
    </submittedName>
</protein>
<dbReference type="EMBL" id="CAJVPY010005958">
    <property type="protein sequence ID" value="CAG8653573.1"/>
    <property type="molecule type" value="Genomic_DNA"/>
</dbReference>
<evidence type="ECO:0000313" key="1">
    <source>
        <dbReference type="EMBL" id="CAG8653573.1"/>
    </source>
</evidence>
<dbReference type="AlphaFoldDB" id="A0A9N9DUP6"/>
<evidence type="ECO:0000313" key="2">
    <source>
        <dbReference type="Proteomes" id="UP000789405"/>
    </source>
</evidence>
<dbReference type="Proteomes" id="UP000789405">
    <property type="component" value="Unassembled WGS sequence"/>
</dbReference>
<name>A0A9N9DUP6_9GLOM</name>
<sequence>MPLNLIEYSIPPPTLISFEDDIKEHQAKTIRFLGNALMVMQILEVTKLNIGREAADNVIADARLRYAFVAADLD</sequence>
<reference evidence="1" key="1">
    <citation type="submission" date="2021-06" db="EMBL/GenBank/DDBJ databases">
        <authorList>
            <person name="Kallberg Y."/>
            <person name="Tangrot J."/>
            <person name="Rosling A."/>
        </authorList>
    </citation>
    <scope>NUCLEOTIDE SEQUENCE</scope>
    <source>
        <strain evidence="1">MA453B</strain>
    </source>
</reference>